<dbReference type="InterPro" id="IPR015919">
    <property type="entry name" value="Cadherin-like_sf"/>
</dbReference>
<protein>
    <recommendedName>
        <fullName evidence="4">Dystroglycan-type cadherin-like domain-containing protein</fullName>
    </recommendedName>
</protein>
<keyword evidence="3" id="KW-0732">Signal</keyword>
<dbReference type="RefSeq" id="XP_052946774.1">
    <property type="nucleotide sequence ID" value="XM_053088845.1"/>
</dbReference>
<keyword evidence="6" id="KW-1185">Reference proteome</keyword>
<evidence type="ECO:0000313" key="5">
    <source>
        <dbReference type="EMBL" id="KAI9636997.1"/>
    </source>
</evidence>
<feature type="compositionally biased region" description="Low complexity" evidence="1">
    <location>
        <begin position="858"/>
        <end position="872"/>
    </location>
</feature>
<feature type="compositionally biased region" description="Polar residues" evidence="1">
    <location>
        <begin position="980"/>
        <end position="989"/>
    </location>
</feature>
<evidence type="ECO:0000256" key="1">
    <source>
        <dbReference type="SAM" id="MobiDB-lite"/>
    </source>
</evidence>
<dbReference type="GO" id="GO:0016020">
    <property type="term" value="C:membrane"/>
    <property type="evidence" value="ECO:0007669"/>
    <property type="project" value="InterPro"/>
</dbReference>
<dbReference type="GeneID" id="77728050"/>
<feature type="chain" id="PRO_5041216297" description="Dystroglycan-type cadherin-like domain-containing protein" evidence="3">
    <location>
        <begin position="17"/>
        <end position="1287"/>
    </location>
</feature>
<dbReference type="Gene3D" id="2.60.40.10">
    <property type="entry name" value="Immunoglobulins"/>
    <property type="match status" value="2"/>
</dbReference>
<feature type="region of interest" description="Disordered" evidence="1">
    <location>
        <begin position="581"/>
        <end position="603"/>
    </location>
</feature>
<evidence type="ECO:0000259" key="4">
    <source>
        <dbReference type="SMART" id="SM00736"/>
    </source>
</evidence>
<feature type="compositionally biased region" description="Basic and acidic residues" evidence="1">
    <location>
        <begin position="488"/>
        <end position="497"/>
    </location>
</feature>
<dbReference type="EMBL" id="JAKWFO010000005">
    <property type="protein sequence ID" value="KAI9636997.1"/>
    <property type="molecule type" value="Genomic_DNA"/>
</dbReference>
<proteinExistence type="predicted"/>
<dbReference type="Pfam" id="PF05345">
    <property type="entry name" value="He_PIG"/>
    <property type="match status" value="1"/>
</dbReference>
<feature type="domain" description="Dystroglycan-type cadherin-like" evidence="4">
    <location>
        <begin position="20"/>
        <end position="120"/>
    </location>
</feature>
<feature type="region of interest" description="Disordered" evidence="1">
    <location>
        <begin position="959"/>
        <end position="989"/>
    </location>
</feature>
<evidence type="ECO:0000256" key="2">
    <source>
        <dbReference type="SAM" id="Phobius"/>
    </source>
</evidence>
<feature type="compositionally biased region" description="Polar residues" evidence="1">
    <location>
        <begin position="590"/>
        <end position="603"/>
    </location>
</feature>
<keyword evidence="2" id="KW-0812">Transmembrane</keyword>
<dbReference type="SUPFAM" id="SSF49313">
    <property type="entry name" value="Cadherin-like"/>
    <property type="match status" value="2"/>
</dbReference>
<dbReference type="InterPro" id="IPR013783">
    <property type="entry name" value="Ig-like_fold"/>
</dbReference>
<feature type="region of interest" description="Disordered" evidence="1">
    <location>
        <begin position="705"/>
        <end position="890"/>
    </location>
</feature>
<feature type="region of interest" description="Disordered" evidence="1">
    <location>
        <begin position="488"/>
        <end position="507"/>
    </location>
</feature>
<evidence type="ECO:0000256" key="3">
    <source>
        <dbReference type="SAM" id="SignalP"/>
    </source>
</evidence>
<name>A0AA38HB64_9TREE</name>
<feature type="compositionally biased region" description="Acidic residues" evidence="1">
    <location>
        <begin position="805"/>
        <end position="814"/>
    </location>
</feature>
<keyword evidence="2" id="KW-0472">Membrane</keyword>
<organism evidence="5 6">
    <name type="scientific">Dioszegia hungarica</name>
    <dbReference type="NCBI Taxonomy" id="4972"/>
    <lineage>
        <taxon>Eukaryota</taxon>
        <taxon>Fungi</taxon>
        <taxon>Dikarya</taxon>
        <taxon>Basidiomycota</taxon>
        <taxon>Agaricomycotina</taxon>
        <taxon>Tremellomycetes</taxon>
        <taxon>Tremellales</taxon>
        <taxon>Bulleribasidiaceae</taxon>
        <taxon>Dioszegia</taxon>
    </lineage>
</organism>
<dbReference type="InterPro" id="IPR006644">
    <property type="entry name" value="Cadg"/>
</dbReference>
<feature type="compositionally biased region" description="Polar residues" evidence="1">
    <location>
        <begin position="724"/>
        <end position="736"/>
    </location>
</feature>
<dbReference type="SMART" id="SM00736">
    <property type="entry name" value="CADG"/>
    <property type="match status" value="1"/>
</dbReference>
<feature type="compositionally biased region" description="Acidic residues" evidence="1">
    <location>
        <begin position="1030"/>
        <end position="1040"/>
    </location>
</feature>
<feature type="transmembrane region" description="Helical" evidence="2">
    <location>
        <begin position="456"/>
        <end position="479"/>
    </location>
</feature>
<feature type="compositionally biased region" description="Basic and acidic residues" evidence="1">
    <location>
        <begin position="772"/>
        <end position="784"/>
    </location>
</feature>
<feature type="compositionally biased region" description="Low complexity" evidence="1">
    <location>
        <begin position="825"/>
        <end position="835"/>
    </location>
</feature>
<dbReference type="Proteomes" id="UP001164286">
    <property type="component" value="Unassembled WGS sequence"/>
</dbReference>
<feature type="compositionally biased region" description="Low complexity" evidence="1">
    <location>
        <begin position="1149"/>
        <end position="1165"/>
    </location>
</feature>
<dbReference type="GO" id="GO:0005509">
    <property type="term" value="F:calcium ion binding"/>
    <property type="evidence" value="ECO:0007669"/>
    <property type="project" value="InterPro"/>
</dbReference>
<feature type="region of interest" description="Disordered" evidence="1">
    <location>
        <begin position="1002"/>
        <end position="1169"/>
    </location>
</feature>
<gene>
    <name evidence="5" type="ORF">MKK02DRAFT_34059</name>
</gene>
<sequence length="1287" mass="137377">MLFFLPLFALLPAILADTVSLALPLAAQNPSVALAGKPYSFNVSHETFTTDSSVLTYSTANLPSWLTFDSASLCFYGTAPALETATSGLTRTIRLTATTADGHASSDSFPLTVESSQGVTLLNPLGDQFKAGDPAITSAYGLYPLSPLFPGIRVPPGWSFSVGFLPVFQAVNKRKVYYLATQPDGSALPEWLHFNNNTITFDGITPSPAALERKGSDGVFKVRLWGSDVRGIMDQYQDFTIRVATKTIEQVRPLAMNLTAGYPLTEPIDLFSAFRISGRQLARSDLAAFDVDGTAYSINLDNSTISGSPPAGYGGRVETIYMSMMSQDGDAINTTLSVTYFGAFFTGDKLGPVHVVPGDRINIPITRFLANRTSSYDVNATFEPAQASSWVSLDETQMAITGDVPSDSGIQNVTVHLTALDKEHGTKSYAALVLNMSDKEEATVAEGKSKGGLSGAVIGGIVAAVLLNVILALVFLWMWMKRRQRRQAGEAGEKAEGYDDDTDVNQDPERFAAGPIYRPESFMEVQDENAVAEENERGPGEPTMVPLAGEKAGKMGPGWHKRTSTVPTTVLMTALAHDLQPASPGFAPGTPNSQITRQTDSPGSIASAASKARKFLANPFIATKVRQVPVISNPILHPSFSNAAFQASLAVAVDAKGIVSRGGTFDEEGMGRGAPTATTTISEFTPSGTYVGDQTYGASTAFTNGYTTSGGEGEGETDFDRPTSEYTARYTTTDVTGSEGFEVGRDAAESGHASAAGDSSVVGKRGSGESGEEWKSNKDSDRASWESGAPFVWNTEVGGGVGTEAAEESEEDNGMESRRGSTQAETTEYGWTEEGGMTEETFDSDPPVQRSDFRPRSDSSSGSPGGSHLSSGYDDRNSMSVDHGSSVRGTIRHEVVTPSHETEMEAADFSIDNIHFPTESDIARTEASSDPSELDPSTAVIATASRISARHTLDSPISGCGSGFADSPQSDYTERMPHSPVSQAQSRLVNLGNQRKVVVRPLSAGRREESQTAVLDSESENGTRVSYYEYPDEDALEGEADPSSPSGGSGETTPQARPRRVSVIRSSAHPGNDSVPPLPTGVSVASMRSNASSKKGKHRARNSSVSSRHIDRSRSPTPPMPESFPSLPALPTGRSLASAKSFKSVIAPNSNRSSTNTSSSTSSSRLPPQTRVLLGVNEPFHFYPPLLLASPTGLSSTTAYTLNTTYTSSDGKPLTPEGARYEVYEEKRGTGDVIRLESMPEWLHWEDMELWGVPGQEVKGRWDVRVVEIKDGAERVVGRFALEVVGR</sequence>
<evidence type="ECO:0000313" key="6">
    <source>
        <dbReference type="Proteomes" id="UP001164286"/>
    </source>
</evidence>
<comment type="caution">
    <text evidence="5">The sequence shown here is derived from an EMBL/GenBank/DDBJ whole genome shotgun (WGS) entry which is preliminary data.</text>
</comment>
<keyword evidence="2" id="KW-1133">Transmembrane helix</keyword>
<accession>A0AA38HB64</accession>
<reference evidence="5" key="1">
    <citation type="journal article" date="2022" name="G3 (Bethesda)">
        <title>High quality genome of the basidiomycete yeast Dioszegia hungarica PDD-24b-2 isolated from cloud water.</title>
        <authorList>
            <person name="Jarrige D."/>
            <person name="Haridas S."/>
            <person name="Bleykasten-Grosshans C."/>
            <person name="Joly M."/>
            <person name="Nadalig T."/>
            <person name="Sancelme M."/>
            <person name="Vuilleumier S."/>
            <person name="Grigoriev I.V."/>
            <person name="Amato P."/>
            <person name="Bringel F."/>
        </authorList>
    </citation>
    <scope>NUCLEOTIDE SEQUENCE</scope>
    <source>
        <strain evidence="5">PDD-24b-2</strain>
    </source>
</reference>
<feature type="signal peptide" evidence="3">
    <location>
        <begin position="1"/>
        <end position="16"/>
    </location>
</feature>